<dbReference type="GO" id="GO:0005783">
    <property type="term" value="C:endoplasmic reticulum"/>
    <property type="evidence" value="ECO:0007669"/>
    <property type="project" value="UniProtKB-SubCell"/>
</dbReference>
<keyword evidence="17" id="KW-0539">Nucleus</keyword>
<feature type="region of interest" description="Disordered" evidence="23">
    <location>
        <begin position="757"/>
        <end position="784"/>
    </location>
</feature>
<dbReference type="GO" id="GO:0051893">
    <property type="term" value="P:regulation of focal adhesion assembly"/>
    <property type="evidence" value="ECO:0007669"/>
    <property type="project" value="TreeGrafter"/>
</dbReference>
<dbReference type="PANTHER" id="PTHR15551">
    <property type="entry name" value="LIM DOMAIN ONLY 7"/>
    <property type="match status" value="1"/>
</dbReference>
<evidence type="ECO:0000256" key="18">
    <source>
        <dbReference type="ARBA" id="ARBA00033405"/>
    </source>
</evidence>
<reference evidence="26 27" key="1">
    <citation type="submission" date="2019-01" db="EMBL/GenBank/DDBJ databases">
        <title>Draft Genome and Complete Hox-Cluster Characterization of the Sterlet Sturgeon (Acipenser ruthenus).</title>
        <authorList>
            <person name="Wei Q."/>
        </authorList>
    </citation>
    <scope>NUCLEOTIDE SEQUENCE [LARGE SCALE GENOMIC DNA]</scope>
    <source>
        <strain evidence="26">WHYD16114868_AA</strain>
        <tissue evidence="26">Blood</tissue>
    </source>
</reference>
<feature type="compositionally biased region" description="Basic and acidic residues" evidence="23">
    <location>
        <begin position="246"/>
        <end position="255"/>
    </location>
</feature>
<evidence type="ECO:0000256" key="14">
    <source>
        <dbReference type="ARBA" id="ARBA00023128"/>
    </source>
</evidence>
<evidence type="ECO:0000256" key="16">
    <source>
        <dbReference type="ARBA" id="ARBA00023163"/>
    </source>
</evidence>
<evidence type="ECO:0000256" key="22">
    <source>
        <dbReference type="SAM" id="Coils"/>
    </source>
</evidence>
<feature type="transmembrane region" description="Helical" evidence="24">
    <location>
        <begin position="1620"/>
        <end position="1639"/>
    </location>
</feature>
<comment type="catalytic activity">
    <reaction evidence="21">
        <text>Zn(2+)(in) + 2 H(+)(out) = Zn(2+)(out) + 2 H(+)(in)</text>
        <dbReference type="Rhea" id="RHEA:72627"/>
        <dbReference type="ChEBI" id="CHEBI:15378"/>
        <dbReference type="ChEBI" id="CHEBI:29105"/>
    </reaction>
</comment>
<dbReference type="InterPro" id="IPR002524">
    <property type="entry name" value="Cation_efflux"/>
</dbReference>
<dbReference type="Proteomes" id="UP000289886">
    <property type="component" value="Unassembled WGS sequence"/>
</dbReference>
<dbReference type="Pfam" id="PF01545">
    <property type="entry name" value="Cation_efflux"/>
    <property type="match status" value="1"/>
</dbReference>
<comment type="similarity">
    <text evidence="4">Belongs to the cation diffusion facilitator (CDF) transporter (TC 2.A.4) family. SLC30A subfamily.</text>
</comment>
<evidence type="ECO:0000256" key="3">
    <source>
        <dbReference type="ARBA" id="ARBA00004240"/>
    </source>
</evidence>
<feature type="compositionally biased region" description="Basic and acidic residues" evidence="23">
    <location>
        <begin position="532"/>
        <end position="546"/>
    </location>
</feature>
<dbReference type="InterPro" id="IPR037129">
    <property type="entry name" value="XPA_sf"/>
</dbReference>
<evidence type="ECO:0000256" key="4">
    <source>
        <dbReference type="ARBA" id="ARBA00008873"/>
    </source>
</evidence>
<feature type="coiled-coil region" evidence="22">
    <location>
        <begin position="1728"/>
        <end position="1755"/>
    </location>
</feature>
<feature type="compositionally biased region" description="Polar residues" evidence="23">
    <location>
        <begin position="880"/>
        <end position="912"/>
    </location>
</feature>
<keyword evidence="13" id="KW-0406">Ion transport</keyword>
<feature type="transmembrane region" description="Helical" evidence="24">
    <location>
        <begin position="1435"/>
        <end position="1456"/>
    </location>
</feature>
<dbReference type="GO" id="GO:0005634">
    <property type="term" value="C:nucleus"/>
    <property type="evidence" value="ECO:0007669"/>
    <property type="project" value="UniProtKB-SubCell"/>
</dbReference>
<feature type="region of interest" description="Disordered" evidence="23">
    <location>
        <begin position="821"/>
        <end position="840"/>
    </location>
</feature>
<feature type="region of interest" description="Disordered" evidence="23">
    <location>
        <begin position="514"/>
        <end position="599"/>
    </location>
</feature>
<sequence length="1790" mass="200362">MYSNVQYSPCVVALLLLNSIKPGLVKKINRLPTPLAGLDNIILFLRGCEGLGLKGTQLFDPGDLQDTSNRANIKGSDCCRKLKNVLITIYWLGKAANSCASYSGATLNLKEFEGLLSQMRKEAEDLESPKHSIRDSGYIDCWDSERSDSLSPPRHGRDDSFDSLDSFGSRSHHTPSPDVVILGSSDGRGSDSESDMPHRRMPDMRKDDMLARRTSYNEPRSAMPFNQYLPNKSNLTAYVPTPLRKKAAERQEYRKSWSTATSPIGGERPFRPDSEESQPAPPDIILRRDNDFLKCQQEGESDSEDKEQEQRLPDIEKDDLASRKARMNQFKPKVPHNTFLPMPCSQRDEEKWENIKKATHLVTRSPLDRQQGVTSEETSKIYCQAYTDKGLPAIGAETAALDDIASRRAKANKALGSKQRFIHFGPVPEIDQKCWEKLSIARADSESEPAGDGSSNEAEVNRCLVPAAAGATPAASCSIQHIEQVASESKQSFTAQCCPGSPSFVRAVRIQTREEGTQWPAGTQADSEVGGQEEKQPDPKKDDMLARRTGAFQKTSSSPSFNKFLPMPASLQPKKEGTKGTLKEERTRQRYSHTASVSDDAESVSMIDMRCEDEAILQPHSKARHEHLHDLHNRLLEEDDKWQDVSGMNQAKLDLVRWKNRRRSASQDLIKKEEERKKVERLMSGDRDLSERRKSIKTYREIVEEKERRERELHEAYRNASSPEEAEAILRRYTQRFTVSEAVLERLEMPKFLERSLSVDSDTPSSPTKEASNPMKYLRQKSLPAPKFTATVEATISVEPQPQVSPPQTSPTRTVSTKAVPMLSPKPYSQPKNTQPALKSFKVDGMVRVNGETGEAFNGAEDERESASVKISLTKSQVMESADGANTSPVDTVIHTSPFKSQENAMVNTSPLESKVDASAAKSPEQPGTHISPVNSEEGTFGKDPAPAKPTSLPTTPAPPFTLPKRNDYWSWDPEEERKRQERWQQEQERLLQEKYQREQDKLKQEWERAQKEVEEEERRYHEEERKILEETVAPLTPRSSTLSSPSRSDQPLLPLDPEGTIVRSLADWEHKQELLEKQAVSKKSGSYENLGTTPSKSSPCSPNLQTQSPNRSISGKKVCSSCAQPLGKGAAMIIETLGLYFHIQCFKQFLLANKLETAMWLSRLFTVYCSVLFILPLLGLQEAANFYQRALLANALTSALRLHQRLPHFQLSRAFLALALLEDSCHYLLFSLIFVNSYPVTRWKDSRTTRSLWYSLPASYIPGTATTTQIHFYSSTSGEKDGPDKTSTTASPDKASASQPKPEATTVRAVLKKRDYGSKYTKNNFITVVRAMNEFCLKPSDLEQLRKIRRRSPHDDTEAFTVFLRSDVEAKALEVWGSHEALGRECKLRKEVEQEYKENLFQNQKLLKEYKDFLGNTKPRSGKRLTFSQGPGKVVMVAICINGLNFFFKLLAWVYTGSASMFSEAIHSLADTCNQALLAVGISQSVKNPDPGHPYGFSNMRYIASLISGVGIFMMGAGLSWYHGIIGLMNPQPIESLLWAYCILAGSLVSEGATLLVAINEIKKNAGIRGVSFYEYVMQSHDPSTNVVLLEDTAAVLGVIIAASCMGLTSLTGNPYYDSLGSLGVGTLLGAVSTFLIYTNTEALLGRSIQPEQVQKLTEFLENDPAVRAIHDVKATDIGLSKVRFKAEVDFDGRVVTRSYLEKQDIEQILNEIQQVKTPEELENFMLKHGENIIDTLGAEVDRLEKELKVGLEDYIFSVNIYINCSSSLSENKTLEAMSSIFTFRRLKV</sequence>
<dbReference type="GO" id="GO:0031966">
    <property type="term" value="C:mitochondrial membrane"/>
    <property type="evidence" value="ECO:0007669"/>
    <property type="project" value="UniProtKB-SubCell"/>
</dbReference>
<evidence type="ECO:0000256" key="10">
    <source>
        <dbReference type="ARBA" id="ARBA00022906"/>
    </source>
</evidence>
<evidence type="ECO:0000256" key="20">
    <source>
        <dbReference type="ARBA" id="ARBA00034922"/>
    </source>
</evidence>
<feature type="region of interest" description="Disordered" evidence="23">
    <location>
        <begin position="1000"/>
        <end position="1058"/>
    </location>
</feature>
<dbReference type="InterPro" id="IPR005344">
    <property type="entry name" value="TMEM33/Pom33"/>
</dbReference>
<evidence type="ECO:0000313" key="26">
    <source>
        <dbReference type="EMBL" id="RXM35205.1"/>
    </source>
</evidence>
<evidence type="ECO:0000259" key="25">
    <source>
        <dbReference type="PROSITE" id="PS50021"/>
    </source>
</evidence>
<feature type="transmembrane region" description="Helical" evidence="24">
    <location>
        <begin position="1595"/>
        <end position="1614"/>
    </location>
</feature>
<feature type="compositionally biased region" description="Basic and acidic residues" evidence="23">
    <location>
        <begin position="308"/>
        <end position="318"/>
    </location>
</feature>
<feature type="compositionally biased region" description="Polar residues" evidence="23">
    <location>
        <begin position="1082"/>
        <end position="1113"/>
    </location>
</feature>
<keyword evidence="14" id="KW-0496">Mitochondrion</keyword>
<evidence type="ECO:0000256" key="15">
    <source>
        <dbReference type="ARBA" id="ARBA00023136"/>
    </source>
</evidence>
<feature type="compositionally biased region" description="Polar residues" evidence="23">
    <location>
        <begin position="552"/>
        <end position="561"/>
    </location>
</feature>
<dbReference type="GO" id="GO:0051496">
    <property type="term" value="P:positive regulation of stress fiber assembly"/>
    <property type="evidence" value="ECO:0007669"/>
    <property type="project" value="TreeGrafter"/>
</dbReference>
<evidence type="ECO:0000256" key="17">
    <source>
        <dbReference type="ARBA" id="ARBA00023242"/>
    </source>
</evidence>
<feature type="region of interest" description="Disordered" evidence="23">
    <location>
        <begin position="145"/>
        <end position="208"/>
    </location>
</feature>
<evidence type="ECO:0000256" key="21">
    <source>
        <dbReference type="ARBA" id="ARBA00048349"/>
    </source>
</evidence>
<dbReference type="GO" id="GO:0032034">
    <property type="term" value="F:myosin II head/neck binding"/>
    <property type="evidence" value="ECO:0007669"/>
    <property type="project" value="TreeGrafter"/>
</dbReference>
<keyword evidence="15 24" id="KW-0472">Membrane</keyword>
<feature type="region of interest" description="Disordered" evidence="23">
    <location>
        <begin position="1275"/>
        <end position="1307"/>
    </location>
</feature>
<dbReference type="GO" id="GO:0001725">
    <property type="term" value="C:stress fiber"/>
    <property type="evidence" value="ECO:0007669"/>
    <property type="project" value="TreeGrafter"/>
</dbReference>
<dbReference type="Gene3D" id="3.90.530.10">
    <property type="entry name" value="XPA C-terminal domain"/>
    <property type="match status" value="1"/>
</dbReference>
<dbReference type="InterPro" id="IPR009061">
    <property type="entry name" value="DNA-bd_dom_put_sf"/>
</dbReference>
<dbReference type="InterPro" id="IPR001715">
    <property type="entry name" value="CH_dom"/>
</dbReference>
<keyword evidence="22" id="KW-0175">Coiled coil</keyword>
<feature type="region of interest" description="Disordered" evidence="23">
    <location>
        <begin position="880"/>
        <end position="988"/>
    </location>
</feature>
<name>A0A444UJ48_ACIRT</name>
<feature type="domain" description="Calponin-homology (CH)" evidence="25">
    <location>
        <begin position="1"/>
        <end position="97"/>
    </location>
</feature>
<keyword evidence="16" id="KW-0804">Transcription</keyword>
<evidence type="ECO:0000256" key="7">
    <source>
        <dbReference type="ARBA" id="ARBA00022692"/>
    </source>
</evidence>
<evidence type="ECO:0000256" key="2">
    <source>
        <dbReference type="ARBA" id="ARBA00004225"/>
    </source>
</evidence>
<dbReference type="PROSITE" id="PS50021">
    <property type="entry name" value="CH"/>
    <property type="match status" value="1"/>
</dbReference>
<feature type="compositionally biased region" description="Basic and acidic residues" evidence="23">
    <location>
        <begin position="188"/>
        <end position="208"/>
    </location>
</feature>
<dbReference type="Pfam" id="PF15949">
    <property type="entry name" value="DUF4757"/>
    <property type="match status" value="2"/>
</dbReference>
<feature type="compositionally biased region" description="Basic and acidic residues" evidence="23">
    <location>
        <begin position="573"/>
        <end position="588"/>
    </location>
</feature>
<evidence type="ECO:0000256" key="12">
    <source>
        <dbReference type="ARBA" id="ARBA00023015"/>
    </source>
</evidence>
<dbReference type="EMBL" id="SCEB01214462">
    <property type="protein sequence ID" value="RXM35205.1"/>
    <property type="molecule type" value="Genomic_DNA"/>
</dbReference>
<keyword evidence="10" id="KW-0864">Zinc transport</keyword>
<feature type="compositionally biased region" description="Basic and acidic residues" evidence="23">
    <location>
        <begin position="976"/>
        <end position="988"/>
    </location>
</feature>
<dbReference type="SUPFAM" id="SSF46955">
    <property type="entry name" value="Putative DNA-binding domain"/>
    <property type="match status" value="1"/>
</dbReference>
<dbReference type="SUPFAM" id="SSF161111">
    <property type="entry name" value="Cation efflux protein transmembrane domain-like"/>
    <property type="match status" value="1"/>
</dbReference>
<evidence type="ECO:0000256" key="5">
    <source>
        <dbReference type="ARBA" id="ARBA00022448"/>
    </source>
</evidence>
<evidence type="ECO:0000256" key="8">
    <source>
        <dbReference type="ARBA" id="ARBA00022824"/>
    </source>
</evidence>
<feature type="region of interest" description="Disordered" evidence="23">
    <location>
        <begin position="246"/>
        <end position="318"/>
    </location>
</feature>
<dbReference type="Gene3D" id="1.10.418.10">
    <property type="entry name" value="Calponin-like domain"/>
    <property type="match status" value="1"/>
</dbReference>
<evidence type="ECO:0000256" key="24">
    <source>
        <dbReference type="SAM" id="Phobius"/>
    </source>
</evidence>
<feature type="transmembrane region" description="Helical" evidence="24">
    <location>
        <begin position="1539"/>
        <end position="1560"/>
    </location>
</feature>
<dbReference type="CDD" id="cd21078">
    <property type="entry name" value="NTD_ZNT9"/>
    <property type="match status" value="1"/>
</dbReference>
<keyword evidence="12" id="KW-0805">Transcription regulation</keyword>
<feature type="transmembrane region" description="Helical" evidence="24">
    <location>
        <begin position="1503"/>
        <end position="1527"/>
    </location>
</feature>
<keyword evidence="6" id="KW-0050">Antiport</keyword>
<keyword evidence="9" id="KW-0862">Zinc</keyword>
<dbReference type="InterPro" id="IPR058533">
    <property type="entry name" value="Cation_efflux_TM"/>
</dbReference>
<dbReference type="InterPro" id="IPR031865">
    <property type="entry name" value="DUF4757"/>
</dbReference>
<dbReference type="GO" id="GO:0015297">
    <property type="term" value="F:antiporter activity"/>
    <property type="evidence" value="ECO:0007669"/>
    <property type="project" value="UniProtKB-KW"/>
</dbReference>
<dbReference type="InterPro" id="IPR036872">
    <property type="entry name" value="CH_dom_sf"/>
</dbReference>
<feature type="region of interest" description="Disordered" evidence="23">
    <location>
        <begin position="796"/>
        <end position="816"/>
    </location>
</feature>
<feature type="coiled-coil region" evidence="22">
    <location>
        <begin position="648"/>
        <end position="719"/>
    </location>
</feature>
<comment type="caution">
    <text evidence="26">The sequence shown here is derived from an EMBL/GenBank/DDBJ whole genome shotgun (WGS) entry which is preliminary data.</text>
</comment>
<feature type="compositionally biased region" description="Low complexity" evidence="23">
    <location>
        <begin position="1036"/>
        <end position="1049"/>
    </location>
</feature>
<keyword evidence="5" id="KW-0813">Transport</keyword>
<comment type="subcellular location">
    <subcellularLocation>
        <location evidence="3">Endoplasmic reticulum</location>
    </subcellularLocation>
    <subcellularLocation>
        <location evidence="2">Mitochondrion membrane</location>
        <topology evidence="2">Multi-pass membrane protein</topology>
    </subcellularLocation>
    <subcellularLocation>
        <location evidence="1">Nucleus</location>
    </subcellularLocation>
</comment>
<keyword evidence="7 24" id="KW-0812">Transmembrane</keyword>
<dbReference type="InterPro" id="IPR027469">
    <property type="entry name" value="Cation_efflux_TMD_sf"/>
</dbReference>
<dbReference type="Pfam" id="PF03661">
    <property type="entry name" value="TMEM33_Pom33"/>
    <property type="match status" value="1"/>
</dbReference>
<feature type="compositionally biased region" description="Basic and acidic residues" evidence="23">
    <location>
        <begin position="1000"/>
        <end position="1030"/>
    </location>
</feature>
<dbReference type="Gene3D" id="1.20.1510.10">
    <property type="entry name" value="Cation efflux protein transmembrane domain"/>
    <property type="match status" value="1"/>
</dbReference>
<evidence type="ECO:0000256" key="13">
    <source>
        <dbReference type="ARBA" id="ARBA00023065"/>
    </source>
</evidence>
<dbReference type="GO" id="GO:0008324">
    <property type="term" value="F:monoatomic cation transmembrane transporter activity"/>
    <property type="evidence" value="ECO:0007669"/>
    <property type="project" value="InterPro"/>
</dbReference>
<evidence type="ECO:0000256" key="9">
    <source>
        <dbReference type="ARBA" id="ARBA00022833"/>
    </source>
</evidence>
<evidence type="ECO:0000256" key="23">
    <source>
        <dbReference type="SAM" id="MobiDB-lite"/>
    </source>
</evidence>
<proteinExistence type="inferred from homology"/>
<dbReference type="FunFam" id="3.90.530.10:FF:000002">
    <property type="entry name" value="zinc transporter 9 isoform X1"/>
    <property type="match status" value="1"/>
</dbReference>
<accession>A0A444UJ48</accession>
<dbReference type="NCBIfam" id="TIGR01297">
    <property type="entry name" value="CDF"/>
    <property type="match status" value="1"/>
</dbReference>
<feature type="region of interest" description="Disordered" evidence="23">
    <location>
        <begin position="1080"/>
        <end position="1113"/>
    </location>
</feature>
<dbReference type="GO" id="GO:0006829">
    <property type="term" value="P:zinc ion transport"/>
    <property type="evidence" value="ECO:0007669"/>
    <property type="project" value="UniProtKB-KW"/>
</dbReference>
<dbReference type="PANTHER" id="PTHR15551:SF3">
    <property type="entry name" value="LIM AND CALPONIN HOMOLOGY DOMAINS-CONTAINING PROTEIN 1"/>
    <property type="match status" value="1"/>
</dbReference>
<keyword evidence="27" id="KW-1185">Reference proteome</keyword>
<organism evidence="26 27">
    <name type="scientific">Acipenser ruthenus</name>
    <name type="common">Sterlet sturgeon</name>
    <dbReference type="NCBI Taxonomy" id="7906"/>
    <lineage>
        <taxon>Eukaryota</taxon>
        <taxon>Metazoa</taxon>
        <taxon>Chordata</taxon>
        <taxon>Craniata</taxon>
        <taxon>Vertebrata</taxon>
        <taxon>Euteleostomi</taxon>
        <taxon>Actinopterygii</taxon>
        <taxon>Chondrostei</taxon>
        <taxon>Acipenseriformes</taxon>
        <taxon>Acipenseridae</taxon>
        <taxon>Acipenser</taxon>
    </lineage>
</organism>
<evidence type="ECO:0000256" key="11">
    <source>
        <dbReference type="ARBA" id="ARBA00022989"/>
    </source>
</evidence>
<gene>
    <name evidence="26" type="ORF">EOD39_4258</name>
</gene>
<dbReference type="FunFam" id="1.20.1510.10:FF:000004">
    <property type="entry name" value="zinc transporter 9 isoform X1"/>
    <property type="match status" value="1"/>
</dbReference>
<evidence type="ECO:0000256" key="6">
    <source>
        <dbReference type="ARBA" id="ARBA00022449"/>
    </source>
</evidence>
<protein>
    <recommendedName>
        <fullName evidence="19">Proton-coupled zinc antiporter SLC30A9, mitochondrial</fullName>
    </recommendedName>
    <alternativeName>
        <fullName evidence="18">Solute carrier family 30 member 9</fullName>
    </alternativeName>
    <alternativeName>
        <fullName evidence="20">Zinc transporter 9</fullName>
    </alternativeName>
</protein>
<feature type="compositionally biased region" description="Polar residues" evidence="23">
    <location>
        <begin position="1286"/>
        <end position="1300"/>
    </location>
</feature>
<evidence type="ECO:0000256" key="1">
    <source>
        <dbReference type="ARBA" id="ARBA00004123"/>
    </source>
</evidence>
<evidence type="ECO:0000313" key="27">
    <source>
        <dbReference type="Proteomes" id="UP000289886"/>
    </source>
</evidence>
<keyword evidence="11 24" id="KW-1133">Transmembrane helix</keyword>
<keyword evidence="8" id="KW-0256">Endoplasmic reticulum</keyword>
<dbReference type="SUPFAM" id="SSF47576">
    <property type="entry name" value="Calponin-homology domain, CH-domain"/>
    <property type="match status" value="1"/>
</dbReference>
<evidence type="ECO:0000256" key="19">
    <source>
        <dbReference type="ARBA" id="ARBA00034845"/>
    </source>
</evidence>
<feature type="compositionally biased region" description="Polar residues" evidence="23">
    <location>
        <begin position="758"/>
        <end position="771"/>
    </location>
</feature>